<sequence>MDKKGVNEIRRLFDKNDCRVDRMYGCYVDEKKQRIAELKDSFHSLQDEELFKYCELFKKAISGRIGRTLFNMEFPLAEEREGGHQTALLALLRSGLKDEALVEELFQRIIDSYRSAEKYLILLVHGVYDIPGRTSDNMGLDDGSEDVYSFLELSVCPVELLRDGLCYDAAEQAFFSRTEDWGVQKPEVGLLYPAFNDRSTDLHAALWYAKNEKSRHDELAEELLGMELPRPESAEKDVFREVIEISLGENCDFENVKRVNEAVNQLAEAGKEAGEPALIEKHDIRRILYDNGADEETIERFDEAYEELIGEDTQPLLADNIAESKKLTIQSDHLKLDVKPESAELIETRVIEGREYFLIPVTDNVTVNGIRLRAK</sequence>
<dbReference type="Pfam" id="PF14199">
    <property type="entry name" value="DUF4317"/>
    <property type="match status" value="1"/>
</dbReference>
<evidence type="ECO:0000313" key="2">
    <source>
        <dbReference type="Proteomes" id="UP001241537"/>
    </source>
</evidence>
<reference evidence="1" key="1">
    <citation type="submission" date="2023-07" db="EMBL/GenBank/DDBJ databases">
        <title>Genomic Encyclopedia of Type Strains, Phase IV (KMG-IV): sequencing the most valuable type-strain genomes for metagenomic binning, comparative biology and taxonomic classification.</title>
        <authorList>
            <person name="Goeker M."/>
        </authorList>
    </citation>
    <scope>NUCLEOTIDE SEQUENCE</scope>
    <source>
        <strain evidence="1">DSM 19659</strain>
    </source>
</reference>
<keyword evidence="2" id="KW-1185">Reference proteome</keyword>
<name>A0AAE4AKH5_9FIRM</name>
<protein>
    <recommendedName>
        <fullName evidence="3">DUF4317 domain-containing protein</fullName>
    </recommendedName>
</protein>
<dbReference type="Proteomes" id="UP001241537">
    <property type="component" value="Unassembled WGS sequence"/>
</dbReference>
<gene>
    <name evidence="1" type="ORF">J2S20_000914</name>
</gene>
<dbReference type="RefSeq" id="WP_106611153.1">
    <property type="nucleotide sequence ID" value="NZ_JAUSTO010000004.1"/>
</dbReference>
<dbReference type="InterPro" id="IPR025466">
    <property type="entry name" value="DUF4317"/>
</dbReference>
<evidence type="ECO:0008006" key="3">
    <source>
        <dbReference type="Google" id="ProtNLM"/>
    </source>
</evidence>
<dbReference type="EMBL" id="JAUSTO010000004">
    <property type="protein sequence ID" value="MDQ0152229.1"/>
    <property type="molecule type" value="Genomic_DNA"/>
</dbReference>
<proteinExistence type="predicted"/>
<organism evidence="1 2">
    <name type="scientific">Moryella indoligenes</name>
    <dbReference type="NCBI Taxonomy" id="371674"/>
    <lineage>
        <taxon>Bacteria</taxon>
        <taxon>Bacillati</taxon>
        <taxon>Bacillota</taxon>
        <taxon>Clostridia</taxon>
        <taxon>Lachnospirales</taxon>
        <taxon>Lachnospiraceae</taxon>
        <taxon>Moryella</taxon>
    </lineage>
</organism>
<dbReference type="AlphaFoldDB" id="A0AAE4AKH5"/>
<evidence type="ECO:0000313" key="1">
    <source>
        <dbReference type="EMBL" id="MDQ0152229.1"/>
    </source>
</evidence>
<comment type="caution">
    <text evidence="1">The sequence shown here is derived from an EMBL/GenBank/DDBJ whole genome shotgun (WGS) entry which is preliminary data.</text>
</comment>
<accession>A0AAE4AKH5</accession>